<accession>A0A2S4VBA1</accession>
<proteinExistence type="predicted"/>
<gene>
    <name evidence="1" type="ORF">PSHT_10259</name>
</gene>
<dbReference type="VEuPathDB" id="FungiDB:PSHT_10259"/>
<organism evidence="1 2">
    <name type="scientific">Puccinia striiformis</name>
    <dbReference type="NCBI Taxonomy" id="27350"/>
    <lineage>
        <taxon>Eukaryota</taxon>
        <taxon>Fungi</taxon>
        <taxon>Dikarya</taxon>
        <taxon>Basidiomycota</taxon>
        <taxon>Pucciniomycotina</taxon>
        <taxon>Pucciniomycetes</taxon>
        <taxon>Pucciniales</taxon>
        <taxon>Pucciniaceae</taxon>
        <taxon>Puccinia</taxon>
    </lineage>
</organism>
<protein>
    <submittedName>
        <fullName evidence="1">Uncharacterized protein</fullName>
    </submittedName>
</protein>
<evidence type="ECO:0000313" key="2">
    <source>
        <dbReference type="Proteomes" id="UP000238274"/>
    </source>
</evidence>
<comment type="caution">
    <text evidence="1">The sequence shown here is derived from an EMBL/GenBank/DDBJ whole genome shotgun (WGS) entry which is preliminary data.</text>
</comment>
<sequence length="62" mass="6868">MNEWAIDLCRRWSYVVGTAHDRLTSWSSSPADSCKPLVGESEAQSGRFMIYGGLCIIGKQTT</sequence>
<reference evidence="2" key="2">
    <citation type="journal article" date="2018" name="BMC Genomics">
        <title>Genomic insights into host adaptation between the wheat stripe rust pathogen (Puccinia striiformis f. sp. tritici) and the barley stripe rust pathogen (Puccinia striiformis f. sp. hordei).</title>
        <authorList>
            <person name="Xia C."/>
            <person name="Wang M."/>
            <person name="Yin C."/>
            <person name="Cornejo O.E."/>
            <person name="Hulbert S.H."/>
            <person name="Chen X."/>
        </authorList>
    </citation>
    <scope>NUCLEOTIDE SEQUENCE [LARGE SCALE GENOMIC DNA]</scope>
    <source>
        <strain evidence="2">93TX-2</strain>
    </source>
</reference>
<dbReference type="Proteomes" id="UP000238274">
    <property type="component" value="Unassembled WGS sequence"/>
</dbReference>
<dbReference type="EMBL" id="PKSM01000155">
    <property type="protein sequence ID" value="POW06710.1"/>
    <property type="molecule type" value="Genomic_DNA"/>
</dbReference>
<reference evidence="1 2" key="1">
    <citation type="submission" date="2017-12" db="EMBL/GenBank/DDBJ databases">
        <title>Gene loss provides genomic basis for host adaptation in cereal stripe rust fungi.</title>
        <authorList>
            <person name="Xia C."/>
        </authorList>
    </citation>
    <scope>NUCLEOTIDE SEQUENCE [LARGE SCALE GENOMIC DNA]</scope>
    <source>
        <strain evidence="1 2">93TX-2</strain>
    </source>
</reference>
<keyword evidence="2" id="KW-1185">Reference proteome</keyword>
<reference evidence="2" key="3">
    <citation type="journal article" date="2018" name="Mol. Plant Microbe Interact.">
        <title>Genome sequence resources for the wheat stripe rust pathogen (Puccinia striiformis f. sp. tritici) and the barley stripe rust pathogen (Puccinia striiformis f. sp. hordei).</title>
        <authorList>
            <person name="Xia C."/>
            <person name="Wang M."/>
            <person name="Yin C."/>
            <person name="Cornejo O.E."/>
            <person name="Hulbert S.H."/>
            <person name="Chen X."/>
        </authorList>
    </citation>
    <scope>NUCLEOTIDE SEQUENCE [LARGE SCALE GENOMIC DNA]</scope>
    <source>
        <strain evidence="2">93TX-2</strain>
    </source>
</reference>
<evidence type="ECO:0000313" key="1">
    <source>
        <dbReference type="EMBL" id="POW06710.1"/>
    </source>
</evidence>
<dbReference type="AlphaFoldDB" id="A0A2S4VBA1"/>
<name>A0A2S4VBA1_9BASI</name>